<dbReference type="Proteomes" id="UP000230553">
    <property type="component" value="Unassembled WGS sequence"/>
</dbReference>
<dbReference type="Pfam" id="PF00535">
    <property type="entry name" value="Glycos_transf_2"/>
    <property type="match status" value="1"/>
</dbReference>
<dbReference type="Gene3D" id="3.90.550.10">
    <property type="entry name" value="Spore Coat Polysaccharide Biosynthesis Protein SpsA, Chain A"/>
    <property type="match status" value="1"/>
</dbReference>
<dbReference type="PANTHER" id="PTHR43685:SF2">
    <property type="entry name" value="GLYCOSYLTRANSFERASE 2-LIKE DOMAIN-CONTAINING PROTEIN"/>
    <property type="match status" value="1"/>
</dbReference>
<comment type="caution">
    <text evidence="2">The sequence shown here is derived from an EMBL/GenBank/DDBJ whole genome shotgun (WGS) entry which is preliminary data.</text>
</comment>
<protein>
    <recommendedName>
        <fullName evidence="1">Glycosyltransferase 2-like domain-containing protein</fullName>
    </recommendedName>
</protein>
<reference evidence="3" key="1">
    <citation type="submission" date="2017-09" db="EMBL/GenBank/DDBJ databases">
        <title>Depth-based differentiation of microbial function through sediment-hosted aquifers and enrichment of novel symbionts in the deep terrestrial subsurface.</title>
        <authorList>
            <person name="Probst A.J."/>
            <person name="Ladd B."/>
            <person name="Jarett J.K."/>
            <person name="Geller-Mcgrath D.E."/>
            <person name="Sieber C.M.K."/>
            <person name="Emerson J.B."/>
            <person name="Anantharaman K."/>
            <person name="Thomas B.C."/>
            <person name="Malmstrom R."/>
            <person name="Stieglmeier M."/>
            <person name="Klingl A."/>
            <person name="Woyke T."/>
            <person name="Ryan C.M."/>
            <person name="Banfield J.F."/>
        </authorList>
    </citation>
    <scope>NUCLEOTIDE SEQUENCE [LARGE SCALE GENOMIC DNA]</scope>
</reference>
<dbReference type="InterPro" id="IPR050834">
    <property type="entry name" value="Glycosyltransf_2"/>
</dbReference>
<evidence type="ECO:0000313" key="2">
    <source>
        <dbReference type="EMBL" id="PIZ44424.1"/>
    </source>
</evidence>
<feature type="domain" description="Glycosyltransferase 2-like" evidence="1">
    <location>
        <begin position="5"/>
        <end position="138"/>
    </location>
</feature>
<dbReference type="AlphaFoldDB" id="A0A2M7TF49"/>
<gene>
    <name evidence="2" type="ORF">COY31_02670</name>
</gene>
<dbReference type="InterPro" id="IPR001173">
    <property type="entry name" value="Glyco_trans_2-like"/>
</dbReference>
<dbReference type="SUPFAM" id="SSF53448">
    <property type="entry name" value="Nucleotide-diphospho-sugar transferases"/>
    <property type="match status" value="1"/>
</dbReference>
<feature type="non-terminal residue" evidence="2">
    <location>
        <position position="159"/>
    </location>
</feature>
<sequence>MKRVSIIIPAYNAASFIGDSVRSALTQTYPNKEIVVVDDGSTDDTRAILEEYIKSGQIKYFYQENKGPAAARNLGIKNSSGEFIAFLDADDVWLPEKLKKQIDLFKNPKVGLVYSDMEFFGDKFPFKKYSEMTKGFYRGEAMRELIKRNFIPISSVVLR</sequence>
<accession>A0A2M7TF49</accession>
<proteinExistence type="predicted"/>
<dbReference type="PANTHER" id="PTHR43685">
    <property type="entry name" value="GLYCOSYLTRANSFERASE"/>
    <property type="match status" value="1"/>
</dbReference>
<dbReference type="EMBL" id="PFNM01000050">
    <property type="protein sequence ID" value="PIZ44424.1"/>
    <property type="molecule type" value="Genomic_DNA"/>
</dbReference>
<evidence type="ECO:0000313" key="3">
    <source>
        <dbReference type="Proteomes" id="UP000230553"/>
    </source>
</evidence>
<evidence type="ECO:0000259" key="1">
    <source>
        <dbReference type="Pfam" id="PF00535"/>
    </source>
</evidence>
<dbReference type="InterPro" id="IPR029044">
    <property type="entry name" value="Nucleotide-diphossugar_trans"/>
</dbReference>
<name>A0A2M7TF49_9BACT</name>
<organism evidence="2 3">
    <name type="scientific">Candidatus Wolfebacteria bacterium CG_4_10_14_0_2_um_filter_39_18</name>
    <dbReference type="NCBI Taxonomy" id="1975061"/>
    <lineage>
        <taxon>Bacteria</taxon>
        <taxon>Candidatus Wolfeibacteriota</taxon>
    </lineage>
</organism>
<dbReference type="CDD" id="cd00761">
    <property type="entry name" value="Glyco_tranf_GTA_type"/>
    <property type="match status" value="1"/>
</dbReference>